<keyword evidence="1" id="KW-1003">Cell membrane</keyword>
<comment type="subcellular location">
    <subcellularLocation>
        <location evidence="1">Cell membrane</location>
        <topology evidence="1">Multi-pass membrane protein</topology>
    </subcellularLocation>
</comment>
<dbReference type="InterPro" id="IPR002994">
    <property type="entry name" value="Surf1/Shy1"/>
</dbReference>
<sequence length="275" mass="29327">MVRPQWILALIAALAVAAGFAWLGQWQLGVAVQNSAKDSTSSSEQPRPLNELTEPGIAVSDHAGGMVATGTGVLTRTSTLVVENRTNFGAQGAWVVGEVQVDQGNGSSARLAVALGWAPSAAKAEAAAKRIAEQPVAQVFQPVAFEGRYMPPDAPLIPTADRDPQTILSMAPAQLVNRWGAGDEPSYGGYLVLHPKQSAELLLGEPLSKYGLDRIESVPPLPAETVNWLNVFYAIEWVVFAGFAIFFWYRLARDAWEKEHELKALEAEGGGAAGP</sequence>
<dbReference type="Pfam" id="PF02104">
    <property type="entry name" value="SURF1"/>
    <property type="match status" value="1"/>
</dbReference>
<dbReference type="EMBL" id="BAAAOB010000001">
    <property type="protein sequence ID" value="GAA1784438.1"/>
    <property type="molecule type" value="Genomic_DNA"/>
</dbReference>
<organism evidence="2 3">
    <name type="scientific">Leucobacter iarius</name>
    <dbReference type="NCBI Taxonomy" id="333963"/>
    <lineage>
        <taxon>Bacteria</taxon>
        <taxon>Bacillati</taxon>
        <taxon>Actinomycetota</taxon>
        <taxon>Actinomycetes</taxon>
        <taxon>Micrococcales</taxon>
        <taxon>Microbacteriaceae</taxon>
        <taxon>Leucobacter</taxon>
    </lineage>
</organism>
<evidence type="ECO:0000313" key="2">
    <source>
        <dbReference type="EMBL" id="GAA1784438.1"/>
    </source>
</evidence>
<reference evidence="2 3" key="1">
    <citation type="journal article" date="2019" name="Int. J. Syst. Evol. Microbiol.">
        <title>The Global Catalogue of Microorganisms (GCM) 10K type strain sequencing project: providing services to taxonomists for standard genome sequencing and annotation.</title>
        <authorList>
            <consortium name="The Broad Institute Genomics Platform"/>
            <consortium name="The Broad Institute Genome Sequencing Center for Infectious Disease"/>
            <person name="Wu L."/>
            <person name="Ma J."/>
        </authorList>
    </citation>
    <scope>NUCLEOTIDE SEQUENCE [LARGE SCALE GENOMIC DNA]</scope>
    <source>
        <strain evidence="2 3">JCM 14736</strain>
    </source>
</reference>
<gene>
    <name evidence="2" type="ORF">GCM10009768_11640</name>
</gene>
<keyword evidence="1" id="KW-0472">Membrane</keyword>
<comment type="similarity">
    <text evidence="1">Belongs to the SURF1 family.</text>
</comment>
<feature type="transmembrane region" description="Helical" evidence="1">
    <location>
        <begin position="228"/>
        <end position="249"/>
    </location>
</feature>
<comment type="caution">
    <text evidence="2">The sequence shown here is derived from an EMBL/GenBank/DDBJ whole genome shotgun (WGS) entry which is preliminary data.</text>
</comment>
<proteinExistence type="inferred from homology"/>
<dbReference type="RefSeq" id="WP_344030446.1">
    <property type="nucleotide sequence ID" value="NZ_BAAAOB010000001.1"/>
</dbReference>
<protein>
    <recommendedName>
        <fullName evidence="1">SURF1-like protein</fullName>
    </recommendedName>
</protein>
<evidence type="ECO:0000313" key="3">
    <source>
        <dbReference type="Proteomes" id="UP001500851"/>
    </source>
</evidence>
<comment type="caution">
    <text evidence="1">Lacks conserved residue(s) required for the propagation of feature annotation.</text>
</comment>
<keyword evidence="3" id="KW-1185">Reference proteome</keyword>
<keyword evidence="1" id="KW-1133">Transmembrane helix</keyword>
<accession>A0ABN2LCY2</accession>
<keyword evidence="1" id="KW-0812">Transmembrane</keyword>
<dbReference type="Proteomes" id="UP001500851">
    <property type="component" value="Unassembled WGS sequence"/>
</dbReference>
<evidence type="ECO:0000256" key="1">
    <source>
        <dbReference type="RuleBase" id="RU363076"/>
    </source>
</evidence>
<name>A0ABN2LCY2_9MICO</name>